<feature type="compositionally biased region" description="Basic and acidic residues" evidence="1">
    <location>
        <begin position="721"/>
        <end position="730"/>
    </location>
</feature>
<keyword evidence="3" id="KW-1185">Reference proteome</keyword>
<gene>
    <name evidence="2" type="ORF">PZA18_15475</name>
</gene>
<name>A0ABT7E051_9NEIS</name>
<organism evidence="2 3">
    <name type="scientific">Parachitinimonas caeni</name>
    <dbReference type="NCBI Taxonomy" id="3031301"/>
    <lineage>
        <taxon>Bacteria</taxon>
        <taxon>Pseudomonadati</taxon>
        <taxon>Pseudomonadota</taxon>
        <taxon>Betaproteobacteria</taxon>
        <taxon>Neisseriales</taxon>
        <taxon>Chitinibacteraceae</taxon>
        <taxon>Parachitinimonas</taxon>
    </lineage>
</organism>
<evidence type="ECO:0000313" key="2">
    <source>
        <dbReference type="EMBL" id="MDK2125454.1"/>
    </source>
</evidence>
<evidence type="ECO:0000313" key="3">
    <source>
        <dbReference type="Proteomes" id="UP001172778"/>
    </source>
</evidence>
<dbReference type="RefSeq" id="WP_284101764.1">
    <property type="nucleotide sequence ID" value="NZ_JARRAF010000019.1"/>
</dbReference>
<evidence type="ECO:0000256" key="1">
    <source>
        <dbReference type="SAM" id="MobiDB-lite"/>
    </source>
</evidence>
<comment type="caution">
    <text evidence="2">The sequence shown here is derived from an EMBL/GenBank/DDBJ whole genome shotgun (WGS) entry which is preliminary data.</text>
</comment>
<feature type="compositionally biased region" description="Polar residues" evidence="1">
    <location>
        <begin position="803"/>
        <end position="812"/>
    </location>
</feature>
<protein>
    <submittedName>
        <fullName evidence="2">Uncharacterized protein</fullName>
    </submittedName>
</protein>
<reference evidence="2" key="1">
    <citation type="submission" date="2023-03" db="EMBL/GenBank/DDBJ databases">
        <title>Chitinimonas shenzhenensis gen. nov., sp. nov., a novel member of family Burkholderiaceae isolated from activated sludge collected in Shen Zhen, China.</title>
        <authorList>
            <person name="Wang X."/>
        </authorList>
    </citation>
    <scope>NUCLEOTIDE SEQUENCE</scope>
    <source>
        <strain evidence="2">DQS-5</strain>
    </source>
</reference>
<proteinExistence type="predicted"/>
<dbReference type="Proteomes" id="UP001172778">
    <property type="component" value="Unassembled WGS sequence"/>
</dbReference>
<feature type="region of interest" description="Disordered" evidence="1">
    <location>
        <begin position="708"/>
        <end position="730"/>
    </location>
</feature>
<dbReference type="EMBL" id="JARRAF010000019">
    <property type="protein sequence ID" value="MDK2125454.1"/>
    <property type="molecule type" value="Genomic_DNA"/>
</dbReference>
<feature type="region of interest" description="Disordered" evidence="1">
    <location>
        <begin position="781"/>
        <end position="823"/>
    </location>
</feature>
<accession>A0ABT7E051</accession>
<sequence length="823" mass="92087">MTAPAAEPMLLDPQQPLPPEQDFLVLREEAISSIATLAGTAWSNVNTSEPGLILLEAAANAMTDLGYRLSHPLPDLLAPARADEPWQAPWTADAVLPSAPVSDTDWRLAMLDEPNLAQVQFSPLVADRYNPLLKLTVTPIDLPDNGEESLRRRMWSRWQRQRPLGNDLTEVVCLKPVRLRLFPSVCLKADASPEDTVADLLWAWKNQLCRRPAFRQWPAIPAEQRYDGPLLAHGYLSPDSLAEPSSPHTLLLADLVACANQVPGVERVHSLQLSVPGKALEQWKLVLAEGTYPELDVEQTLQNLCVTAGPSGLPPVTNRSGLPISLRGDQVRKRLAELANRLDLDSAPVGGKPARYRQLRRYRPFSHDLPGRFGLSSQAVTADCPAAQLASIRQLQAFLLLLEQTLSNQFAQLESVRALLAFPAEKLITPLEKLYARMLASDYLMPQEVQGFWQALSAWPATLAHQPVGGLGELPSLLSPENLAHYQSPTFGYLTEPQGGERWLDRQQRRLSHLLARYQEDMPDAGQLRYRGAFSHYLDTLMASSTTPRIPREQLLNRVVRIKCLLDLARWLLDYPALSRDRSLGADLDKGFRSRSGLERRIAARLGIVLDDTTLSTGNREGFYLIEGVLLRDIRSSVSPADFGGFSTLYLVWPNWPSRFTDPVFRQLVQDTVQAETPVHLIPEMLWLDRERMQQFEVLQRQWRGAMAYRPPPAGGTGNPADEKPDDATRRERQIALTSDMKRLMSVLTKERDEQVPLPGQPPATDWSRWTTRIQRDEVTRSFIIGPQPAEPLRHAVPLPEGQINSEPQPFTVSIPPSHPLDA</sequence>